<feature type="compositionally biased region" description="Low complexity" evidence="6">
    <location>
        <begin position="1077"/>
        <end position="1095"/>
    </location>
</feature>
<accession>A0ABD2J1M9</accession>
<dbReference type="InterPro" id="IPR003347">
    <property type="entry name" value="JmjC_dom"/>
</dbReference>
<feature type="compositionally biased region" description="Polar residues" evidence="6">
    <location>
        <begin position="895"/>
        <end position="910"/>
    </location>
</feature>
<feature type="compositionally biased region" description="Low complexity" evidence="6">
    <location>
        <begin position="976"/>
        <end position="990"/>
    </location>
</feature>
<feature type="compositionally biased region" description="Polar residues" evidence="6">
    <location>
        <begin position="854"/>
        <end position="869"/>
    </location>
</feature>
<feature type="region of interest" description="Disordered" evidence="6">
    <location>
        <begin position="396"/>
        <end position="446"/>
    </location>
</feature>
<keyword evidence="3" id="KW-0408">Iron</keyword>
<evidence type="ECO:0000256" key="3">
    <source>
        <dbReference type="ARBA" id="ARBA00023004"/>
    </source>
</evidence>
<feature type="region of interest" description="Disordered" evidence="6">
    <location>
        <begin position="787"/>
        <end position="1020"/>
    </location>
</feature>
<keyword evidence="5" id="KW-0804">Transcription</keyword>
<feature type="region of interest" description="Disordered" evidence="6">
    <location>
        <begin position="588"/>
        <end position="607"/>
    </location>
</feature>
<keyword evidence="2" id="KW-0560">Oxidoreductase</keyword>
<dbReference type="PROSITE" id="PS51184">
    <property type="entry name" value="JMJC"/>
    <property type="match status" value="1"/>
</dbReference>
<feature type="compositionally biased region" description="Low complexity" evidence="6">
    <location>
        <begin position="725"/>
        <end position="756"/>
    </location>
</feature>
<dbReference type="Proteomes" id="UP001620645">
    <property type="component" value="Unassembled WGS sequence"/>
</dbReference>
<evidence type="ECO:0000313" key="9">
    <source>
        <dbReference type="Proteomes" id="UP001620645"/>
    </source>
</evidence>
<dbReference type="Gene3D" id="2.60.120.650">
    <property type="entry name" value="Cupin"/>
    <property type="match status" value="1"/>
</dbReference>
<evidence type="ECO:0000259" key="7">
    <source>
        <dbReference type="PROSITE" id="PS51184"/>
    </source>
</evidence>
<feature type="compositionally biased region" description="Acidic residues" evidence="6">
    <location>
        <begin position="407"/>
        <end position="418"/>
    </location>
</feature>
<feature type="compositionally biased region" description="Basic and acidic residues" evidence="6">
    <location>
        <begin position="419"/>
        <end position="446"/>
    </location>
</feature>
<evidence type="ECO:0000256" key="6">
    <source>
        <dbReference type="SAM" id="MobiDB-lite"/>
    </source>
</evidence>
<feature type="domain" description="JmjC" evidence="7">
    <location>
        <begin position="182"/>
        <end position="333"/>
    </location>
</feature>
<dbReference type="Pfam" id="PF02373">
    <property type="entry name" value="JmjC"/>
    <property type="match status" value="1"/>
</dbReference>
<feature type="region of interest" description="Disordered" evidence="6">
    <location>
        <begin position="1040"/>
        <end position="1112"/>
    </location>
</feature>
<feature type="region of interest" description="Disordered" evidence="6">
    <location>
        <begin position="725"/>
        <end position="774"/>
    </location>
</feature>
<comment type="caution">
    <text evidence="8">The sequence shown here is derived from an EMBL/GenBank/DDBJ whole genome shotgun (WGS) entry which is preliminary data.</text>
</comment>
<name>A0ABD2J1M9_HETSC</name>
<gene>
    <name evidence="8" type="ORF">niasHS_010341</name>
</gene>
<evidence type="ECO:0000256" key="5">
    <source>
        <dbReference type="ARBA" id="ARBA00023163"/>
    </source>
</evidence>
<feature type="compositionally biased region" description="Low complexity" evidence="6">
    <location>
        <begin position="1008"/>
        <end position="1018"/>
    </location>
</feature>
<dbReference type="GO" id="GO:0016491">
    <property type="term" value="F:oxidoreductase activity"/>
    <property type="evidence" value="ECO:0007669"/>
    <property type="project" value="UniProtKB-KW"/>
</dbReference>
<feature type="compositionally biased region" description="Polar residues" evidence="6">
    <location>
        <begin position="804"/>
        <end position="818"/>
    </location>
</feature>
<evidence type="ECO:0000256" key="1">
    <source>
        <dbReference type="ARBA" id="ARBA00022723"/>
    </source>
</evidence>
<keyword evidence="9" id="KW-1185">Reference proteome</keyword>
<evidence type="ECO:0000313" key="8">
    <source>
        <dbReference type="EMBL" id="KAL3085272.1"/>
    </source>
</evidence>
<evidence type="ECO:0000256" key="2">
    <source>
        <dbReference type="ARBA" id="ARBA00023002"/>
    </source>
</evidence>
<reference evidence="8 9" key="1">
    <citation type="submission" date="2024-10" db="EMBL/GenBank/DDBJ databases">
        <authorList>
            <person name="Kim D."/>
        </authorList>
    </citation>
    <scope>NUCLEOTIDE SEQUENCE [LARGE SCALE GENOMIC DNA]</scope>
    <source>
        <strain evidence="8">Taebaek</strain>
    </source>
</reference>
<protein>
    <recommendedName>
        <fullName evidence="7">JmjC domain-containing protein</fullName>
    </recommendedName>
</protein>
<dbReference type="InterPro" id="IPR050690">
    <property type="entry name" value="JHDM1_Histone_Demethylase"/>
</dbReference>
<organism evidence="8 9">
    <name type="scientific">Heterodera schachtii</name>
    <name type="common">Sugarbeet cyst nematode worm</name>
    <name type="synonym">Tylenchus schachtii</name>
    <dbReference type="NCBI Taxonomy" id="97005"/>
    <lineage>
        <taxon>Eukaryota</taxon>
        <taxon>Metazoa</taxon>
        <taxon>Ecdysozoa</taxon>
        <taxon>Nematoda</taxon>
        <taxon>Chromadorea</taxon>
        <taxon>Rhabditida</taxon>
        <taxon>Tylenchina</taxon>
        <taxon>Tylenchomorpha</taxon>
        <taxon>Tylenchoidea</taxon>
        <taxon>Heteroderidae</taxon>
        <taxon>Heteroderinae</taxon>
        <taxon>Heterodera</taxon>
    </lineage>
</organism>
<proteinExistence type="predicted"/>
<evidence type="ECO:0000256" key="4">
    <source>
        <dbReference type="ARBA" id="ARBA00023015"/>
    </source>
</evidence>
<dbReference type="EMBL" id="JBICCN010000232">
    <property type="protein sequence ID" value="KAL3085272.1"/>
    <property type="molecule type" value="Genomic_DNA"/>
</dbReference>
<keyword evidence="1" id="KW-0479">Metal-binding</keyword>
<sequence length="1112" mass="125030">MDSSTTSSIEWDPRDFVEERYPKRSRKNKIDDLSQLDEPEPGAFVNKAERLCKLPYPIEEILDDPAYDQPDTVLTLPVSEFTMEYIKKSGLLRPLLFSVPPEQLGMRMPDPEQFGVSDVLELIGGERRIEVVEVYEQKGTYMLLKDFVDYYKRSPSERTKLLNVLSLEFTNTKLADKIDWIDNVWPKELFARQENLLQRSAWARANDFSTYPKVQRYCLMSVANCFTDFHIDFGGTSVWYHILRGEKIFWMIEPTKHNLNFYEEWILSGNENSTFFGKHTKCSRIRLRQGDTLIIPSGWIHCVYTPVDSLVFGGNFLHSYSIPMQIRVSKSEDRIKIGSKYRFPHFKQMFWCFMAQIVRNATHRIYQKKLPEEAHNIENSTAPSAVAVTAHKNCQSALEEEAKSSEERDDEKVPDDEAAATHDSDASDGEEKAENSAETDVKLADDNGQKVQLNSVGEEICYDELLGNASDGSFTFNPIQSVFENEAEMEFTPTQNYDLDYLRSLPSMVVNGLFPLLHFAKRLLKSKQPEVIEGITRPRHLVKEFQALLDKINEVGLVCVQLEVQFAPKFRCESAEFTVPAPIEPPVTLSVKQPPKDDKRKMKRHGAVEETVQKKALKKKNAGTPLTTANGPILVGGLPLSTHLHTPSSSGSFDPMGEIVKLGQKPMQSAWRKASNMAKPPPPTHIHQLKKRFEYSSTTNNNNNIDGGGHHNEADNAFDEFATQQKGTEEGTGQQNTTIADDAAFTTQSTSSFGTFGKERKMGNQRPQRKSIPKVAHNKLIEIHDDSPEFSHRSPLQRLRGQETKTTAHNQYGTNSFHQRPMSHAFKPSNNNSNRGNNQWNNGNFGGDDQWNNRRNTWGNNQRNSGNFRGNSQWNNGNSGGNNQWNNGKFGGDDQWNNGKSGGNNNQWNNGKFGADDPWDSGNNGKFGGDDPWNSGNNQWGSGGFGGQQPYQPPPSEPTSSTFSEFKGTSRNDTFGGNNNQWNTGNNQWGSRGFGDQPPPSRGGFSNQPAPYQQPQQPISSAVNELHHISQIMDAPSSFGLNDEMNIDQIPLPPSTAADQRPFSKFSRFSALGGEPQQKQRQSSSPAASQHQQSANPFADVDELASITRMMQ</sequence>
<dbReference type="AlphaFoldDB" id="A0ABD2J1M9"/>
<feature type="compositionally biased region" description="Basic and acidic residues" evidence="6">
    <location>
        <begin position="594"/>
        <end position="607"/>
    </location>
</feature>
<dbReference type="GO" id="GO:0046872">
    <property type="term" value="F:metal ion binding"/>
    <property type="evidence" value="ECO:0007669"/>
    <property type="project" value="UniProtKB-KW"/>
</dbReference>
<feature type="compositionally biased region" description="Low complexity" evidence="6">
    <location>
        <begin position="870"/>
        <end position="888"/>
    </location>
</feature>
<dbReference type="SUPFAM" id="SSF51197">
    <property type="entry name" value="Clavaminate synthase-like"/>
    <property type="match status" value="1"/>
</dbReference>
<keyword evidence="4" id="KW-0805">Transcription regulation</keyword>
<dbReference type="SMART" id="SM00558">
    <property type="entry name" value="JmjC"/>
    <property type="match status" value="1"/>
</dbReference>
<feature type="compositionally biased region" description="Low complexity" evidence="6">
    <location>
        <begin position="829"/>
        <end position="850"/>
    </location>
</feature>
<dbReference type="PANTHER" id="PTHR23123">
    <property type="entry name" value="PHD/F-BOX CONTAINING PROTEIN"/>
    <property type="match status" value="1"/>
</dbReference>